<sequence length="70" mass="7446">MRKSRQPILLASSRASSCTRASGVSLVERGTSSPTIVTRSASASAVIPCLRCHSRSVGVILCHPHPECER</sequence>
<evidence type="ECO:0000313" key="1">
    <source>
        <dbReference type="EMBL" id="UPU16133.1"/>
    </source>
</evidence>
<name>A0AAE9HH27_9CAUD</name>
<proteinExistence type="predicted"/>
<reference evidence="1" key="1">
    <citation type="submission" date="2022-03" db="EMBL/GenBank/DDBJ databases">
        <authorList>
            <person name="Ragab S."/>
            <person name="Abdelmoteleb M."/>
            <person name="El-Shibiny A."/>
        </authorList>
    </citation>
    <scope>NUCLEOTIDE SEQUENCE</scope>
</reference>
<evidence type="ECO:0000313" key="2">
    <source>
        <dbReference type="Proteomes" id="UP000830967"/>
    </source>
</evidence>
<dbReference type="Proteomes" id="UP000830967">
    <property type="component" value="Segment"/>
</dbReference>
<protein>
    <submittedName>
        <fullName evidence="1">Uncharacterized protein</fullName>
    </submittedName>
</protein>
<keyword evidence="2" id="KW-1185">Reference proteome</keyword>
<dbReference type="EMBL" id="ON086804">
    <property type="protein sequence ID" value="UPU16133.1"/>
    <property type="molecule type" value="Genomic_DNA"/>
</dbReference>
<organism evidence="1 2">
    <name type="scientific">Escherichia phage ZCEC13</name>
    <dbReference type="NCBI Taxonomy" id="2935866"/>
    <lineage>
        <taxon>Viruses</taxon>
        <taxon>Duplodnaviria</taxon>
        <taxon>Heunggongvirae</taxon>
        <taxon>Uroviricota</taxon>
        <taxon>Caudoviricetes</taxon>
        <taxon>Jameshumphriesvirinae</taxon>
        <taxon>Zewailvirus</taxon>
        <taxon>Zewailvirus ZCEC13</taxon>
    </lineage>
</organism>
<accession>A0AAE9HH27</accession>